<feature type="transmembrane region" description="Helical" evidence="1">
    <location>
        <begin position="12"/>
        <end position="28"/>
    </location>
</feature>
<accession>A4VEC6</accession>
<keyword evidence="1" id="KW-1133">Transmembrane helix</keyword>
<proteinExistence type="predicted"/>
<keyword evidence="1 2" id="KW-0812">Transmembrane</keyword>
<evidence type="ECO:0000256" key="1">
    <source>
        <dbReference type="SAM" id="Phobius"/>
    </source>
</evidence>
<dbReference type="InParanoid" id="A4VEC6"/>
<reference evidence="3" key="1">
    <citation type="journal article" date="2006" name="PLoS Biol.">
        <title>Macronuclear genome sequence of the ciliate Tetrahymena thermophila, a model eukaryote.</title>
        <authorList>
            <person name="Eisen J.A."/>
            <person name="Coyne R.S."/>
            <person name="Wu M."/>
            <person name="Wu D."/>
            <person name="Thiagarajan M."/>
            <person name="Wortman J.R."/>
            <person name="Badger J.H."/>
            <person name="Ren Q."/>
            <person name="Amedeo P."/>
            <person name="Jones K.M."/>
            <person name="Tallon L.J."/>
            <person name="Delcher A.L."/>
            <person name="Salzberg S.L."/>
            <person name="Silva J.C."/>
            <person name="Haas B.J."/>
            <person name="Majoros W.H."/>
            <person name="Farzad M."/>
            <person name="Carlton J.M."/>
            <person name="Smith R.K. Jr."/>
            <person name="Garg J."/>
            <person name="Pearlman R.E."/>
            <person name="Karrer K.M."/>
            <person name="Sun L."/>
            <person name="Manning G."/>
            <person name="Elde N.C."/>
            <person name="Turkewitz A.P."/>
            <person name="Asai D.J."/>
            <person name="Wilkes D.E."/>
            <person name="Wang Y."/>
            <person name="Cai H."/>
            <person name="Collins K."/>
            <person name="Stewart B.A."/>
            <person name="Lee S.R."/>
            <person name="Wilamowska K."/>
            <person name="Weinberg Z."/>
            <person name="Ruzzo W.L."/>
            <person name="Wloga D."/>
            <person name="Gaertig J."/>
            <person name="Frankel J."/>
            <person name="Tsao C.-C."/>
            <person name="Gorovsky M.A."/>
            <person name="Keeling P.J."/>
            <person name="Waller R.F."/>
            <person name="Patron N.J."/>
            <person name="Cherry J.M."/>
            <person name="Stover N.A."/>
            <person name="Krieger C.J."/>
            <person name="del Toro C."/>
            <person name="Ryder H.F."/>
            <person name="Williamson S.C."/>
            <person name="Barbeau R.A."/>
            <person name="Hamilton E.P."/>
            <person name="Orias E."/>
        </authorList>
    </citation>
    <scope>NUCLEOTIDE SEQUENCE [LARGE SCALE GENOMIC DNA]</scope>
    <source>
        <strain evidence="3">SB210</strain>
    </source>
</reference>
<feature type="transmembrane region" description="Helical" evidence="1">
    <location>
        <begin position="87"/>
        <end position="107"/>
    </location>
</feature>
<gene>
    <name evidence="2" type="ORF">TTHERM_00433739</name>
</gene>
<dbReference type="RefSeq" id="XP_001471231.1">
    <property type="nucleotide sequence ID" value="XM_001471181.2"/>
</dbReference>
<dbReference type="KEGG" id="tet:TTHERM_00433739"/>
<keyword evidence="3" id="KW-1185">Reference proteome</keyword>
<dbReference type="GeneID" id="7834766"/>
<organism evidence="2 3">
    <name type="scientific">Tetrahymena thermophila (strain SB210)</name>
    <dbReference type="NCBI Taxonomy" id="312017"/>
    <lineage>
        <taxon>Eukaryota</taxon>
        <taxon>Sar</taxon>
        <taxon>Alveolata</taxon>
        <taxon>Ciliophora</taxon>
        <taxon>Intramacronucleata</taxon>
        <taxon>Oligohymenophorea</taxon>
        <taxon>Hymenostomatida</taxon>
        <taxon>Tetrahymenina</taxon>
        <taxon>Tetrahymenidae</taxon>
        <taxon>Tetrahymena</taxon>
    </lineage>
</organism>
<keyword evidence="1" id="KW-0472">Membrane</keyword>
<evidence type="ECO:0000313" key="2">
    <source>
        <dbReference type="EMBL" id="EDK31883.1"/>
    </source>
</evidence>
<protein>
    <submittedName>
        <fullName evidence="2">Transmembrane protein, putative</fullName>
    </submittedName>
</protein>
<evidence type="ECO:0000313" key="3">
    <source>
        <dbReference type="Proteomes" id="UP000009168"/>
    </source>
</evidence>
<feature type="transmembrane region" description="Helical" evidence="1">
    <location>
        <begin position="119"/>
        <end position="139"/>
    </location>
</feature>
<dbReference type="EMBL" id="GG662532">
    <property type="protein sequence ID" value="EDK31883.1"/>
    <property type="molecule type" value="Genomic_DNA"/>
</dbReference>
<dbReference type="HOGENOM" id="CLU_1339891_0_0_1"/>
<dbReference type="Proteomes" id="UP000009168">
    <property type="component" value="Unassembled WGS sequence"/>
</dbReference>
<sequence length="205" mass="25099">MFKIVFNQQLKYIFIYQFIYLLQSKILLDIYDQFYFLVFIKITPPLALLTRAFLYFNHILIFTRNLFIQAQICLLLIRYRQLIQQGLNSFAICLLVWFISVLFLNIRNLSNNNAELDQLFINADFSWLGLLKCIFYVRLYQKILLLERRLWQFTMKVCQEILMKKKRMSALVINFINHKFCKFKIWKRNSEYYLMFHHLSSLRLI</sequence>
<dbReference type="AlphaFoldDB" id="A4VEC6"/>
<name>A4VEC6_TETTS</name>